<feature type="compositionally biased region" description="Low complexity" evidence="1">
    <location>
        <begin position="51"/>
        <end position="62"/>
    </location>
</feature>
<dbReference type="EMBL" id="VMRJ01000004">
    <property type="protein sequence ID" value="TVT39561.1"/>
    <property type="molecule type" value="Genomic_DNA"/>
</dbReference>
<protein>
    <submittedName>
        <fullName evidence="2">Uncharacterized protein</fullName>
    </submittedName>
</protein>
<sequence length="62" mass="6845">MKLFDKMRAMFTPKPVVIPPTPLYSDEEFLEFIAAQARKRTQEEQAALSKPANPAAPLGNAA</sequence>
<reference evidence="2 3" key="1">
    <citation type="submission" date="2019-07" db="EMBL/GenBank/DDBJ databases">
        <title>Hymenobacter sp. straun FUR1 Genome sequencing and assembly.</title>
        <authorList>
            <person name="Chhetri G."/>
        </authorList>
    </citation>
    <scope>NUCLEOTIDE SEQUENCE [LARGE SCALE GENOMIC DNA]</scope>
    <source>
        <strain evidence="2 3">Fur1</strain>
    </source>
</reference>
<name>A0A558BSU2_9BACT</name>
<organism evidence="2 3">
    <name type="scientific">Hymenobacter setariae</name>
    <dbReference type="NCBI Taxonomy" id="2594794"/>
    <lineage>
        <taxon>Bacteria</taxon>
        <taxon>Pseudomonadati</taxon>
        <taxon>Bacteroidota</taxon>
        <taxon>Cytophagia</taxon>
        <taxon>Cytophagales</taxon>
        <taxon>Hymenobacteraceae</taxon>
        <taxon>Hymenobacter</taxon>
    </lineage>
</organism>
<evidence type="ECO:0000256" key="1">
    <source>
        <dbReference type="SAM" id="MobiDB-lite"/>
    </source>
</evidence>
<evidence type="ECO:0000313" key="3">
    <source>
        <dbReference type="Proteomes" id="UP000317624"/>
    </source>
</evidence>
<keyword evidence="3" id="KW-1185">Reference proteome</keyword>
<dbReference type="RefSeq" id="WP_144850548.1">
    <property type="nucleotide sequence ID" value="NZ_VMRJ01000004.1"/>
</dbReference>
<accession>A0A558BSU2</accession>
<dbReference type="Proteomes" id="UP000317624">
    <property type="component" value="Unassembled WGS sequence"/>
</dbReference>
<evidence type="ECO:0000313" key="2">
    <source>
        <dbReference type="EMBL" id="TVT39561.1"/>
    </source>
</evidence>
<gene>
    <name evidence="2" type="ORF">FNT36_18125</name>
</gene>
<proteinExistence type="predicted"/>
<comment type="caution">
    <text evidence="2">The sequence shown here is derived from an EMBL/GenBank/DDBJ whole genome shotgun (WGS) entry which is preliminary data.</text>
</comment>
<dbReference type="AlphaFoldDB" id="A0A558BSU2"/>
<feature type="region of interest" description="Disordered" evidence="1">
    <location>
        <begin position="40"/>
        <end position="62"/>
    </location>
</feature>